<keyword evidence="3" id="KW-1185">Reference proteome</keyword>
<reference evidence="2 3" key="1">
    <citation type="submission" date="2023-04" db="EMBL/GenBank/DDBJ databases">
        <title>Streptomyces chengmaiensis sp. nov. isolated from the stem of mangrove plant in Hainan.</title>
        <authorList>
            <person name="Huang X."/>
            <person name="Zhou S."/>
            <person name="Chu X."/>
            <person name="Xie Y."/>
            <person name="Lin Y."/>
        </authorList>
    </citation>
    <scope>NUCLEOTIDE SEQUENCE [LARGE SCALE GENOMIC DNA]</scope>
    <source>
        <strain evidence="2 3">HNM0663</strain>
    </source>
</reference>
<feature type="transmembrane region" description="Helical" evidence="1">
    <location>
        <begin position="201"/>
        <end position="225"/>
    </location>
</feature>
<feature type="transmembrane region" description="Helical" evidence="1">
    <location>
        <begin position="237"/>
        <end position="256"/>
    </location>
</feature>
<keyword evidence="1" id="KW-1133">Transmembrane helix</keyword>
<protein>
    <submittedName>
        <fullName evidence="2">Uncharacterized protein</fullName>
    </submittedName>
</protein>
<comment type="caution">
    <text evidence="2">The sequence shown here is derived from an EMBL/GenBank/DDBJ whole genome shotgun (WGS) entry which is preliminary data.</text>
</comment>
<proteinExistence type="predicted"/>
<dbReference type="EMBL" id="JARWBG010000019">
    <property type="protein sequence ID" value="MDH2390597.1"/>
    <property type="molecule type" value="Genomic_DNA"/>
</dbReference>
<feature type="transmembrane region" description="Helical" evidence="1">
    <location>
        <begin position="20"/>
        <end position="42"/>
    </location>
</feature>
<feature type="transmembrane region" description="Helical" evidence="1">
    <location>
        <begin position="262"/>
        <end position="282"/>
    </location>
</feature>
<keyword evidence="1" id="KW-0472">Membrane</keyword>
<accession>A0ABT6HPE9</accession>
<evidence type="ECO:0000313" key="3">
    <source>
        <dbReference type="Proteomes" id="UP001223144"/>
    </source>
</evidence>
<organism evidence="2 3">
    <name type="scientific">Streptomyces chengmaiensis</name>
    <dbReference type="NCBI Taxonomy" id="3040919"/>
    <lineage>
        <taxon>Bacteria</taxon>
        <taxon>Bacillati</taxon>
        <taxon>Actinomycetota</taxon>
        <taxon>Actinomycetes</taxon>
        <taxon>Kitasatosporales</taxon>
        <taxon>Streptomycetaceae</taxon>
        <taxon>Streptomyces</taxon>
    </lineage>
</organism>
<gene>
    <name evidence="2" type="ORF">QCN29_17725</name>
</gene>
<sequence length="294" mass="31584">MSGVWRSLPARLRAAHPVVVLRWLRTGVLVTVAMTALLYVVVSTQAGNQVAAAERTDAAIKDIFDAQVAAGKADDALKGVAETQAEDLIGTSVQFTNATARVSSLLTSATEGNAAGRLGLSHIQFVQGQLTTCVQRANRAVRDESGMDVARQELNREREKAGDNDNVTFTGGLMASLEDLEELQQQAVDEQRASHWLNPVLFWPLLIGPAVVMLVLVWASGRIIARHYRQYPSPALALAWLATAVVGIATGVLCSLDRAPDAAMAVMLPLLAAAGALAYLAYRPRLAEYRFPRS</sequence>
<dbReference type="RefSeq" id="WP_279929174.1">
    <property type="nucleotide sequence ID" value="NZ_JARWBG010000019.1"/>
</dbReference>
<dbReference type="Proteomes" id="UP001223144">
    <property type="component" value="Unassembled WGS sequence"/>
</dbReference>
<evidence type="ECO:0000256" key="1">
    <source>
        <dbReference type="SAM" id="Phobius"/>
    </source>
</evidence>
<name>A0ABT6HPE9_9ACTN</name>
<keyword evidence="1" id="KW-0812">Transmembrane</keyword>
<evidence type="ECO:0000313" key="2">
    <source>
        <dbReference type="EMBL" id="MDH2390597.1"/>
    </source>
</evidence>